<keyword evidence="2" id="KW-0812">Transmembrane</keyword>
<proteinExistence type="predicted"/>
<dbReference type="Pfam" id="PF10935">
    <property type="entry name" value="DUF2637"/>
    <property type="match status" value="1"/>
</dbReference>
<keyword evidence="2" id="KW-1133">Transmembrane helix</keyword>
<name>A0A4R4TH51_9ACTN</name>
<dbReference type="AlphaFoldDB" id="A0A4R4TH51"/>
<feature type="region of interest" description="Disordered" evidence="1">
    <location>
        <begin position="218"/>
        <end position="261"/>
    </location>
</feature>
<dbReference type="InterPro" id="IPR021235">
    <property type="entry name" value="DUF2637"/>
</dbReference>
<feature type="transmembrane region" description="Helical" evidence="2">
    <location>
        <begin position="51"/>
        <end position="72"/>
    </location>
</feature>
<dbReference type="PANTHER" id="PTHR23242">
    <property type="entry name" value="TRANSCRIPTION FACTOR HOXA13"/>
    <property type="match status" value="1"/>
</dbReference>
<sequence>MAAIKLTRPHRILVGVILAGALLIAAIGFVGSYTAVRELAEEKGFGAFSPFFPIGVDAGIVVLLALDLLLTWLRIPFPLLRQTAWLLTAATIAFNAASAWGDPLAVGMHGIIPVLFIITIEAARHAIGRVADITADKHMEGVRMWRWLLSPVPTFRLWRRMKLWELRSYEQVIAMERDRLVYQARLRADYGRAWRRRAPVEALMPLKLARYGVPLEQSTAARPGGRGGEVTARPTPALAGGARDADGREPAPAASGAGGMTALGPADATGAVNGALPGPAGLAGQNGRPVNAVAGYGGWATQAGQNGHPTHPAAANGARAGAVDPDAGPGAPAPGDAGPTPVVANTASFEAPLPGNAPTAEGGWPPATVGPTAPATAEGPGGTPAGNPATANGGWAGQAGAAAYDGQPAGGQPADAFVEEEPWWAANQPAEFDDAQQPQLTVPVGPGRSRPLGGNSAPDGSEGSDGSEEPDDPARSEIFYAAYRQYVKEQGDFPNARQLSRYLHEEHGITDADGTLLSEQYLREFTRTRGFKERCKAEIGTGG</sequence>
<keyword evidence="2" id="KW-0472">Membrane</keyword>
<reference evidence="3 4" key="1">
    <citation type="submission" date="2019-03" db="EMBL/GenBank/DDBJ databases">
        <title>Draft genome sequences of novel Actinobacteria.</title>
        <authorList>
            <person name="Sahin N."/>
            <person name="Ay H."/>
            <person name="Saygin H."/>
        </authorList>
    </citation>
    <scope>NUCLEOTIDE SEQUENCE [LARGE SCALE GENOMIC DNA]</scope>
    <source>
        <strain evidence="3 4">DSM 41900</strain>
    </source>
</reference>
<protein>
    <submittedName>
        <fullName evidence="3">DUF2637 domain-containing protein</fullName>
    </submittedName>
</protein>
<gene>
    <name evidence="3" type="ORF">E1283_08705</name>
</gene>
<dbReference type="Proteomes" id="UP000295345">
    <property type="component" value="Unassembled WGS sequence"/>
</dbReference>
<feature type="compositionally biased region" description="Low complexity" evidence="1">
    <location>
        <begin position="385"/>
        <end position="414"/>
    </location>
</feature>
<evidence type="ECO:0000313" key="3">
    <source>
        <dbReference type="EMBL" id="TDC76897.1"/>
    </source>
</evidence>
<feature type="transmembrane region" description="Helical" evidence="2">
    <location>
        <begin position="84"/>
        <end position="100"/>
    </location>
</feature>
<evidence type="ECO:0000313" key="4">
    <source>
        <dbReference type="Proteomes" id="UP000295345"/>
    </source>
</evidence>
<dbReference type="OrthoDB" id="4333663at2"/>
<keyword evidence="4" id="KW-1185">Reference proteome</keyword>
<feature type="region of interest" description="Disordered" evidence="1">
    <location>
        <begin position="302"/>
        <end position="414"/>
    </location>
</feature>
<organism evidence="3 4">
    <name type="scientific">Streptomyces hainanensis</name>
    <dbReference type="NCBI Taxonomy" id="402648"/>
    <lineage>
        <taxon>Bacteria</taxon>
        <taxon>Bacillati</taxon>
        <taxon>Actinomycetota</taxon>
        <taxon>Actinomycetes</taxon>
        <taxon>Kitasatosporales</taxon>
        <taxon>Streptomycetaceae</taxon>
        <taxon>Streptomyces</taxon>
    </lineage>
</organism>
<feature type="compositionally biased region" description="Low complexity" evidence="1">
    <location>
        <begin position="313"/>
        <end position="344"/>
    </location>
</feature>
<dbReference type="EMBL" id="SMKI01000066">
    <property type="protein sequence ID" value="TDC76897.1"/>
    <property type="molecule type" value="Genomic_DNA"/>
</dbReference>
<feature type="region of interest" description="Disordered" evidence="1">
    <location>
        <begin position="432"/>
        <end position="473"/>
    </location>
</feature>
<comment type="caution">
    <text evidence="3">The sequence shown here is derived from an EMBL/GenBank/DDBJ whole genome shotgun (WGS) entry which is preliminary data.</text>
</comment>
<feature type="compositionally biased region" description="Low complexity" evidence="1">
    <location>
        <begin position="362"/>
        <end position="378"/>
    </location>
</feature>
<evidence type="ECO:0000256" key="1">
    <source>
        <dbReference type="SAM" id="MobiDB-lite"/>
    </source>
</evidence>
<feature type="transmembrane region" description="Helical" evidence="2">
    <location>
        <begin position="12"/>
        <end position="31"/>
    </location>
</feature>
<evidence type="ECO:0000256" key="2">
    <source>
        <dbReference type="SAM" id="Phobius"/>
    </source>
</evidence>
<dbReference type="RefSeq" id="WP_132817344.1">
    <property type="nucleotide sequence ID" value="NZ_SMKI01000066.1"/>
</dbReference>
<dbReference type="PANTHER" id="PTHR23242:SF9">
    <property type="entry name" value="TRANSCRIPTION FACTOR HOXA13"/>
    <property type="match status" value="1"/>
</dbReference>
<accession>A0A4R4TH51</accession>